<name>A0A7X5KMD5_9FIRM</name>
<dbReference type="SUPFAM" id="SSF55073">
    <property type="entry name" value="Nucleotide cyclase"/>
    <property type="match status" value="1"/>
</dbReference>
<gene>
    <name evidence="4" type="ORF">GXN74_08850</name>
</gene>
<dbReference type="InterPro" id="IPR035919">
    <property type="entry name" value="EAL_sf"/>
</dbReference>
<dbReference type="SMART" id="SM00267">
    <property type="entry name" value="GGDEF"/>
    <property type="match status" value="1"/>
</dbReference>
<proteinExistence type="predicted"/>
<dbReference type="CDD" id="cd01948">
    <property type="entry name" value="EAL"/>
    <property type="match status" value="1"/>
</dbReference>
<evidence type="ECO:0000259" key="3">
    <source>
        <dbReference type="PROSITE" id="PS50887"/>
    </source>
</evidence>
<dbReference type="RefSeq" id="WP_162370570.1">
    <property type="nucleotide sequence ID" value="NZ_JAAEEH010000022.1"/>
</dbReference>
<feature type="domain" description="GGDEF" evidence="3">
    <location>
        <begin position="446"/>
        <end position="580"/>
    </location>
</feature>
<keyword evidence="5" id="KW-1185">Reference proteome</keyword>
<keyword evidence="1" id="KW-0472">Membrane</keyword>
<protein>
    <submittedName>
        <fullName evidence="4">EAL domain-containing protein</fullName>
    </submittedName>
</protein>
<dbReference type="Proteomes" id="UP000461585">
    <property type="component" value="Unassembled WGS sequence"/>
</dbReference>
<dbReference type="Pfam" id="PF04392">
    <property type="entry name" value="ABC_sub_bind"/>
    <property type="match status" value="1"/>
</dbReference>
<organism evidence="4 5">
    <name type="scientific">Anaerotalea alkaliphila</name>
    <dbReference type="NCBI Taxonomy" id="2662126"/>
    <lineage>
        <taxon>Bacteria</taxon>
        <taxon>Bacillati</taxon>
        <taxon>Bacillota</taxon>
        <taxon>Clostridia</taxon>
        <taxon>Eubacteriales</taxon>
        <taxon>Anaerotalea</taxon>
    </lineage>
</organism>
<evidence type="ECO:0000313" key="5">
    <source>
        <dbReference type="Proteomes" id="UP000461585"/>
    </source>
</evidence>
<dbReference type="PANTHER" id="PTHR44757">
    <property type="entry name" value="DIGUANYLATE CYCLASE DGCP"/>
    <property type="match status" value="1"/>
</dbReference>
<dbReference type="Gene3D" id="3.20.20.450">
    <property type="entry name" value="EAL domain"/>
    <property type="match status" value="1"/>
</dbReference>
<dbReference type="NCBIfam" id="TIGR00254">
    <property type="entry name" value="GGDEF"/>
    <property type="match status" value="1"/>
</dbReference>
<evidence type="ECO:0000259" key="2">
    <source>
        <dbReference type="PROSITE" id="PS50883"/>
    </source>
</evidence>
<feature type="domain" description="EAL" evidence="2">
    <location>
        <begin position="589"/>
        <end position="843"/>
    </location>
</feature>
<comment type="caution">
    <text evidence="4">The sequence shown here is derived from an EMBL/GenBank/DDBJ whole genome shotgun (WGS) entry which is preliminary data.</text>
</comment>
<evidence type="ECO:0000256" key="1">
    <source>
        <dbReference type="SAM" id="Phobius"/>
    </source>
</evidence>
<dbReference type="Pfam" id="PF00990">
    <property type="entry name" value="GGDEF"/>
    <property type="match status" value="1"/>
</dbReference>
<accession>A0A7X5KMD5</accession>
<dbReference type="EMBL" id="JAAEEH010000022">
    <property type="protein sequence ID" value="NDL67846.1"/>
    <property type="molecule type" value="Genomic_DNA"/>
</dbReference>
<dbReference type="PROSITE" id="PS50883">
    <property type="entry name" value="EAL"/>
    <property type="match status" value="1"/>
</dbReference>
<dbReference type="PROSITE" id="PS50887">
    <property type="entry name" value="GGDEF"/>
    <property type="match status" value="1"/>
</dbReference>
<keyword evidence="1" id="KW-1133">Transmembrane helix</keyword>
<dbReference type="InterPro" id="IPR001633">
    <property type="entry name" value="EAL_dom"/>
</dbReference>
<feature type="transmembrane region" description="Helical" evidence="1">
    <location>
        <begin position="362"/>
        <end position="382"/>
    </location>
</feature>
<dbReference type="AlphaFoldDB" id="A0A7X5KMD5"/>
<dbReference type="SMART" id="SM00052">
    <property type="entry name" value="EAL"/>
    <property type="match status" value="1"/>
</dbReference>
<sequence length="846" mass="95529">MSDSFRHGLPQKFSAFAMALALVTAAFFPGYVLAADVESLGMGGTGHRVLYISSYHGAFDTFPDQLAGLRSVFDGEDVVFDIEFMDTKRFDTRENYDNYYRFLKYRLDRSEPYDVVVVSDDNGLQFLMDNREDLLGDIPVVFFAINDMARVLEADGMEGFTGVYESSSIYENLALAKRLQPEATEFVAITDGTITGLGDARSFLQFEALFPEMEFTVVNFTEYALEDFKAFLRGLTGEQIVLYMTMFEDVDGNVYTIGESVDILVESASVPVYRHSIGGVGDGLLGGYMLSYFEQGRIAASMAMEVLRGVPADSIPVVTESPNMYVFDYNVMKAYGLDFDVLPQETEIVNAPTGFYDRYQHLLMPLMIALAVSLLIVGILVYDNRRRRIVELALREKNVELTQSRQKLQESEQRFRVLAYNDSLTGLKNRIAMSLSLGRLIEDGNRSGSLYFIDLDHFKYINDSCGHLKGDEVLRVVGERFKALEDDRTIATRLGGDEFVLIRHEEGMGHEVDNELVVSISKAVEEMILVEEQEFYLSCSIGIVKFPEHGNTANELIRKADIAMYQAKETGRSRAMRYSDFMESNASNILEIQNNIRHALDNEEFQLYLQPQAELAGGKVIGFEGLIRWELPGKGMVSPMEFIPVAEQLGIIHRISQWVFQEACRDILLFLEKHYKGVKIAVNVSAVELTRVNFVEDFMGTLGEYGISPANITIELTETVLLETSESHLERLDYLRSQGIELHLDDFGTGYSSLNYLRSLPIDVVKIDQGFIRNITVDKEQMHLTRSIIEIAHNLGKTVIAEGVETKEQMELLKELGCDRVQGYFFARPMTIADTLQFMEGHEMAE</sequence>
<dbReference type="InterPro" id="IPR029787">
    <property type="entry name" value="Nucleotide_cyclase"/>
</dbReference>
<keyword evidence="1" id="KW-0812">Transmembrane</keyword>
<dbReference type="Gene3D" id="3.40.50.2300">
    <property type="match status" value="2"/>
</dbReference>
<dbReference type="SUPFAM" id="SSF141868">
    <property type="entry name" value="EAL domain-like"/>
    <property type="match status" value="1"/>
</dbReference>
<dbReference type="PANTHER" id="PTHR44757:SF2">
    <property type="entry name" value="BIOFILM ARCHITECTURE MAINTENANCE PROTEIN MBAA"/>
    <property type="match status" value="1"/>
</dbReference>
<dbReference type="InterPro" id="IPR052155">
    <property type="entry name" value="Biofilm_reg_signaling"/>
</dbReference>
<dbReference type="InterPro" id="IPR043128">
    <property type="entry name" value="Rev_trsase/Diguanyl_cyclase"/>
</dbReference>
<dbReference type="InterPro" id="IPR000160">
    <property type="entry name" value="GGDEF_dom"/>
</dbReference>
<dbReference type="Gene3D" id="3.30.70.270">
    <property type="match status" value="1"/>
</dbReference>
<evidence type="ECO:0000313" key="4">
    <source>
        <dbReference type="EMBL" id="NDL67846.1"/>
    </source>
</evidence>
<reference evidence="4 5" key="1">
    <citation type="submission" date="2020-01" db="EMBL/GenBank/DDBJ databases">
        <title>Anaeroalcalibacter tamaniensis gen. nov., sp. nov., moderately halophilic strictly anaerobic fermenter bacterium from mud volcano of Taman peninsula.</title>
        <authorList>
            <person name="Frolova A."/>
            <person name="Merkel A.Y."/>
            <person name="Slobodkin A.I."/>
        </authorList>
    </citation>
    <scope>NUCLEOTIDE SEQUENCE [LARGE SCALE GENOMIC DNA]</scope>
    <source>
        <strain evidence="4 5">F-3ap</strain>
    </source>
</reference>
<dbReference type="Pfam" id="PF00563">
    <property type="entry name" value="EAL"/>
    <property type="match status" value="1"/>
</dbReference>
<dbReference type="CDD" id="cd01949">
    <property type="entry name" value="GGDEF"/>
    <property type="match status" value="1"/>
</dbReference>
<dbReference type="InterPro" id="IPR007487">
    <property type="entry name" value="ABC_transpt-TYRBP-like"/>
</dbReference>